<dbReference type="GO" id="GO:0019677">
    <property type="term" value="P:NAD+ catabolic process"/>
    <property type="evidence" value="ECO:0007669"/>
    <property type="project" value="TreeGrafter"/>
</dbReference>
<proteinExistence type="predicted"/>
<keyword evidence="3" id="KW-0479">Metal-binding</keyword>
<dbReference type="GO" id="GO:0035529">
    <property type="term" value="F:NADH pyrophosphatase activity"/>
    <property type="evidence" value="ECO:0007669"/>
    <property type="project" value="TreeGrafter"/>
</dbReference>
<dbReference type="GO" id="GO:0006742">
    <property type="term" value="P:NADP+ catabolic process"/>
    <property type="evidence" value="ECO:0007669"/>
    <property type="project" value="TreeGrafter"/>
</dbReference>
<dbReference type="InterPro" id="IPR015797">
    <property type="entry name" value="NUDIX_hydrolase-like_dom_sf"/>
</dbReference>
<keyword evidence="4" id="KW-0378">Hydrolase</keyword>
<evidence type="ECO:0000256" key="6">
    <source>
        <dbReference type="ARBA" id="ARBA00023027"/>
    </source>
</evidence>
<protein>
    <recommendedName>
        <fullName evidence="2">NAD(+) diphosphatase</fullName>
        <ecNumber evidence="2">3.6.1.22</ecNumber>
    </recommendedName>
</protein>
<dbReference type="PROSITE" id="PS00893">
    <property type="entry name" value="NUDIX_BOX"/>
    <property type="match status" value="1"/>
</dbReference>
<dbReference type="Gene3D" id="3.90.79.10">
    <property type="entry name" value="Nucleoside Triphosphate Pyrophosphohydrolase"/>
    <property type="match status" value="1"/>
</dbReference>
<evidence type="ECO:0000256" key="1">
    <source>
        <dbReference type="ARBA" id="ARBA00001946"/>
    </source>
</evidence>
<dbReference type="STRING" id="448386.A0A2V3IGU1"/>
<feature type="domain" description="Nudix hydrolase" evidence="7">
    <location>
        <begin position="218"/>
        <end position="361"/>
    </location>
</feature>
<gene>
    <name evidence="8" type="ORF">BWQ96_08976</name>
</gene>
<dbReference type="OrthoDB" id="5542at2759"/>
<dbReference type="GO" id="GO:0005829">
    <property type="term" value="C:cytosol"/>
    <property type="evidence" value="ECO:0007669"/>
    <property type="project" value="TreeGrafter"/>
</dbReference>
<dbReference type="AlphaFoldDB" id="A0A2V3IGU1"/>
<dbReference type="GO" id="GO:0005777">
    <property type="term" value="C:peroxisome"/>
    <property type="evidence" value="ECO:0007669"/>
    <property type="project" value="TreeGrafter"/>
</dbReference>
<dbReference type="InterPro" id="IPR015375">
    <property type="entry name" value="NADH_PPase-like_N"/>
</dbReference>
<evidence type="ECO:0000256" key="2">
    <source>
        <dbReference type="ARBA" id="ARBA00012381"/>
    </source>
</evidence>
<comment type="cofactor">
    <cofactor evidence="1">
        <name>Mg(2+)</name>
        <dbReference type="ChEBI" id="CHEBI:18420"/>
    </cofactor>
</comment>
<dbReference type="InterPro" id="IPR050241">
    <property type="entry name" value="NAD-cap_RNA_hydrolase_NudC"/>
</dbReference>
<comment type="caution">
    <text evidence="8">The sequence shown here is derived from an EMBL/GenBank/DDBJ whole genome shotgun (WGS) entry which is preliminary data.</text>
</comment>
<name>A0A2V3IGU1_9FLOR</name>
<dbReference type="Pfam" id="PF00293">
    <property type="entry name" value="NUDIX"/>
    <property type="match status" value="1"/>
</dbReference>
<sequence length="369" mass="41214">MLATFVPCIASRGGRRRKILVPQYVTTCCNQGPLPHILSSSRASAPPKNFFLNTKLNRPDYRNLPSDYDSLIEVADETYFFLPIWNGCPFVAKERVVFWSPLQLREFVNTSRFSQSELPLVARLCDTDSPLANFVAVDVSRADPPPLSVGEKIIPMRAAISFLSETDATLISHARALLNWHSSTKFCSACGGLTEVIHGATARVCRNSECATRNIYPRVMPSVLVLVIRPETDEILLGRKASWAKDRYSVLAGYAEIFESLEHAVAREVLEETGVIVDETSITYHSSQPWPSLPHASLMAAFCANVYGETNAQIKVDTAELESAKWFKRKWLQEWLDVDGGISIPGRTSVARRLISAWLEQRSMKGSYE</sequence>
<dbReference type="Proteomes" id="UP000247409">
    <property type="component" value="Unassembled WGS sequence"/>
</dbReference>
<accession>A0A2V3IGU1</accession>
<dbReference type="EC" id="3.6.1.22" evidence="2"/>
<evidence type="ECO:0000256" key="5">
    <source>
        <dbReference type="ARBA" id="ARBA00022842"/>
    </source>
</evidence>
<evidence type="ECO:0000256" key="3">
    <source>
        <dbReference type="ARBA" id="ARBA00022723"/>
    </source>
</evidence>
<dbReference type="CDD" id="cd03429">
    <property type="entry name" value="NUDIX_NADH_pyrophosphatase_Nudt13"/>
    <property type="match status" value="1"/>
</dbReference>
<keyword evidence="6" id="KW-0520">NAD</keyword>
<dbReference type="EMBL" id="NBIV01000223">
    <property type="protein sequence ID" value="PXF41301.1"/>
    <property type="molecule type" value="Genomic_DNA"/>
</dbReference>
<dbReference type="InterPro" id="IPR049734">
    <property type="entry name" value="NudC-like_C"/>
</dbReference>
<keyword evidence="9" id="KW-1185">Reference proteome</keyword>
<dbReference type="InterPro" id="IPR000086">
    <property type="entry name" value="NUDIX_hydrolase_dom"/>
</dbReference>
<reference evidence="8 9" key="1">
    <citation type="journal article" date="2018" name="Mol. Biol. Evol.">
        <title>Analysis of the draft genome of the red seaweed Gracilariopsis chorda provides insights into genome size evolution in Rhodophyta.</title>
        <authorList>
            <person name="Lee J."/>
            <person name="Yang E.C."/>
            <person name="Graf L."/>
            <person name="Yang J.H."/>
            <person name="Qiu H."/>
            <person name="Zel Zion U."/>
            <person name="Chan C.X."/>
            <person name="Stephens T.G."/>
            <person name="Weber A.P.M."/>
            <person name="Boo G.H."/>
            <person name="Boo S.M."/>
            <person name="Kim K.M."/>
            <person name="Shin Y."/>
            <person name="Jung M."/>
            <person name="Lee S.J."/>
            <person name="Yim H.S."/>
            <person name="Lee J.H."/>
            <person name="Bhattacharya D."/>
            <person name="Yoon H.S."/>
        </authorList>
    </citation>
    <scope>NUCLEOTIDE SEQUENCE [LARGE SCALE GENOMIC DNA]</scope>
    <source>
        <strain evidence="8 9">SKKU-2015</strain>
        <tissue evidence="8">Whole body</tissue>
    </source>
</reference>
<evidence type="ECO:0000259" key="7">
    <source>
        <dbReference type="PROSITE" id="PS51462"/>
    </source>
</evidence>
<dbReference type="Gene3D" id="3.90.79.20">
    <property type="match status" value="1"/>
</dbReference>
<keyword evidence="5" id="KW-0460">Magnesium</keyword>
<dbReference type="PANTHER" id="PTHR42904">
    <property type="entry name" value="NUDIX HYDROLASE, NUDC SUBFAMILY"/>
    <property type="match status" value="1"/>
</dbReference>
<evidence type="ECO:0000313" key="9">
    <source>
        <dbReference type="Proteomes" id="UP000247409"/>
    </source>
</evidence>
<dbReference type="SUPFAM" id="SSF55811">
    <property type="entry name" value="Nudix"/>
    <property type="match status" value="1"/>
</dbReference>
<dbReference type="GO" id="GO:0046872">
    <property type="term" value="F:metal ion binding"/>
    <property type="evidence" value="ECO:0007669"/>
    <property type="project" value="UniProtKB-KW"/>
</dbReference>
<dbReference type="PANTHER" id="PTHR42904:SF8">
    <property type="entry name" value="NAD(+) DIPHOSPHATASE"/>
    <property type="match status" value="1"/>
</dbReference>
<evidence type="ECO:0000313" key="8">
    <source>
        <dbReference type="EMBL" id="PXF41301.1"/>
    </source>
</evidence>
<dbReference type="InterPro" id="IPR020084">
    <property type="entry name" value="NUDIX_hydrolase_CS"/>
</dbReference>
<dbReference type="Pfam" id="PF09296">
    <property type="entry name" value="NUDIX-like"/>
    <property type="match status" value="1"/>
</dbReference>
<dbReference type="NCBIfam" id="NF001299">
    <property type="entry name" value="PRK00241.1"/>
    <property type="match status" value="1"/>
</dbReference>
<dbReference type="PROSITE" id="PS51462">
    <property type="entry name" value="NUDIX"/>
    <property type="match status" value="1"/>
</dbReference>
<evidence type="ECO:0000256" key="4">
    <source>
        <dbReference type="ARBA" id="ARBA00022801"/>
    </source>
</evidence>
<organism evidence="8 9">
    <name type="scientific">Gracilariopsis chorda</name>
    <dbReference type="NCBI Taxonomy" id="448386"/>
    <lineage>
        <taxon>Eukaryota</taxon>
        <taxon>Rhodophyta</taxon>
        <taxon>Florideophyceae</taxon>
        <taxon>Rhodymeniophycidae</taxon>
        <taxon>Gracilariales</taxon>
        <taxon>Gracilariaceae</taxon>
        <taxon>Gracilariopsis</taxon>
    </lineage>
</organism>